<dbReference type="Proteomes" id="UP000751190">
    <property type="component" value="Unassembled WGS sequence"/>
</dbReference>
<organism evidence="8 9">
    <name type="scientific">Diacronema lutheri</name>
    <name type="common">Unicellular marine alga</name>
    <name type="synonym">Monochrysis lutheri</name>
    <dbReference type="NCBI Taxonomy" id="2081491"/>
    <lineage>
        <taxon>Eukaryota</taxon>
        <taxon>Haptista</taxon>
        <taxon>Haptophyta</taxon>
        <taxon>Pavlovophyceae</taxon>
        <taxon>Pavlovales</taxon>
        <taxon>Pavlovaceae</taxon>
        <taxon>Diacronema</taxon>
    </lineage>
</organism>
<keyword evidence="9" id="KW-1185">Reference proteome</keyword>
<dbReference type="InterPro" id="IPR044742">
    <property type="entry name" value="DEAD/DEAH_RhlB"/>
</dbReference>
<dbReference type="AlphaFoldDB" id="A0A8J5XIA2"/>
<dbReference type="CDD" id="cd00268">
    <property type="entry name" value="DEADc"/>
    <property type="match status" value="1"/>
</dbReference>
<evidence type="ECO:0000256" key="2">
    <source>
        <dbReference type="ARBA" id="ARBA00022801"/>
    </source>
</evidence>
<dbReference type="PROSITE" id="PS51194">
    <property type="entry name" value="HELICASE_CTER"/>
    <property type="match status" value="1"/>
</dbReference>
<dbReference type="InterPro" id="IPR001650">
    <property type="entry name" value="Helicase_C-like"/>
</dbReference>
<evidence type="ECO:0000256" key="3">
    <source>
        <dbReference type="ARBA" id="ARBA00022806"/>
    </source>
</evidence>
<protein>
    <recommendedName>
        <fullName evidence="10">P-loop containing nucleoside triphosphate hydrolase protein</fullName>
    </recommendedName>
</protein>
<evidence type="ECO:0000259" key="6">
    <source>
        <dbReference type="PROSITE" id="PS51192"/>
    </source>
</evidence>
<dbReference type="Gene3D" id="3.40.50.300">
    <property type="entry name" value="P-loop containing nucleotide triphosphate hydrolases"/>
    <property type="match status" value="2"/>
</dbReference>
<feature type="domain" description="Helicase ATP-binding" evidence="6">
    <location>
        <begin position="79"/>
        <end position="312"/>
    </location>
</feature>
<evidence type="ECO:0000259" key="7">
    <source>
        <dbReference type="PROSITE" id="PS51194"/>
    </source>
</evidence>
<evidence type="ECO:0000256" key="4">
    <source>
        <dbReference type="ARBA" id="ARBA00022840"/>
    </source>
</evidence>
<gene>
    <name evidence="8" type="ORF">KFE25_002398</name>
</gene>
<dbReference type="InterPro" id="IPR050547">
    <property type="entry name" value="DEAD_box_RNA_helicases"/>
</dbReference>
<evidence type="ECO:0000313" key="8">
    <source>
        <dbReference type="EMBL" id="KAG8461209.1"/>
    </source>
</evidence>
<dbReference type="EMBL" id="JAGTXO010000027">
    <property type="protein sequence ID" value="KAG8461209.1"/>
    <property type="molecule type" value="Genomic_DNA"/>
</dbReference>
<dbReference type="GO" id="GO:0003724">
    <property type="term" value="F:RNA helicase activity"/>
    <property type="evidence" value="ECO:0007669"/>
    <property type="project" value="TreeGrafter"/>
</dbReference>
<reference evidence="8" key="1">
    <citation type="submission" date="2021-05" db="EMBL/GenBank/DDBJ databases">
        <title>The genome of the haptophyte Pavlova lutheri (Diacronema luteri, Pavlovales) - a model for lipid biosynthesis in eukaryotic algae.</title>
        <authorList>
            <person name="Hulatt C.J."/>
            <person name="Posewitz M.C."/>
        </authorList>
    </citation>
    <scope>NUCLEOTIDE SEQUENCE</scope>
    <source>
        <strain evidence="8">NIVA-4/92</strain>
    </source>
</reference>
<keyword evidence="3" id="KW-0347">Helicase</keyword>
<dbReference type="InterPro" id="IPR011545">
    <property type="entry name" value="DEAD/DEAH_box_helicase_dom"/>
</dbReference>
<dbReference type="PANTHER" id="PTHR47963">
    <property type="entry name" value="DEAD-BOX ATP-DEPENDENT RNA HELICASE 47, MITOCHONDRIAL"/>
    <property type="match status" value="1"/>
</dbReference>
<dbReference type="OMA" id="ACACRER"/>
<keyword evidence="5" id="KW-0732">Signal</keyword>
<dbReference type="SMART" id="SM00487">
    <property type="entry name" value="DEXDc"/>
    <property type="match status" value="1"/>
</dbReference>
<dbReference type="Pfam" id="PF00271">
    <property type="entry name" value="Helicase_C"/>
    <property type="match status" value="1"/>
</dbReference>
<keyword evidence="2" id="KW-0378">Hydrolase</keyword>
<dbReference type="Pfam" id="PF00270">
    <property type="entry name" value="DEAD"/>
    <property type="match status" value="1"/>
</dbReference>
<feature type="chain" id="PRO_5035169966" description="P-loop containing nucleoside triphosphate hydrolase protein" evidence="5">
    <location>
        <begin position="17"/>
        <end position="516"/>
    </location>
</feature>
<feature type="signal peptide" evidence="5">
    <location>
        <begin position="1"/>
        <end position="16"/>
    </location>
</feature>
<evidence type="ECO:0000313" key="9">
    <source>
        <dbReference type="Proteomes" id="UP000751190"/>
    </source>
</evidence>
<dbReference type="InterPro" id="IPR014001">
    <property type="entry name" value="Helicase_ATP-bd"/>
</dbReference>
<feature type="domain" description="Helicase C-terminal" evidence="7">
    <location>
        <begin position="344"/>
        <end position="498"/>
    </location>
</feature>
<dbReference type="InterPro" id="IPR027417">
    <property type="entry name" value="P-loop_NTPase"/>
</dbReference>
<dbReference type="GO" id="GO:0005524">
    <property type="term" value="F:ATP binding"/>
    <property type="evidence" value="ECO:0007669"/>
    <property type="project" value="UniProtKB-KW"/>
</dbReference>
<keyword evidence="1" id="KW-0547">Nucleotide-binding</keyword>
<dbReference type="OrthoDB" id="10256233at2759"/>
<keyword evidence="4" id="KW-0067">ATP-binding</keyword>
<dbReference type="SUPFAM" id="SSF52540">
    <property type="entry name" value="P-loop containing nucleoside triphosphate hydrolases"/>
    <property type="match status" value="1"/>
</dbReference>
<dbReference type="GO" id="GO:0016787">
    <property type="term" value="F:hydrolase activity"/>
    <property type="evidence" value="ECO:0007669"/>
    <property type="project" value="UniProtKB-KW"/>
</dbReference>
<proteinExistence type="predicted"/>
<dbReference type="SMART" id="SM00490">
    <property type="entry name" value="HELICc"/>
    <property type="match status" value="1"/>
</dbReference>
<name>A0A8J5XIA2_DIALT</name>
<dbReference type="PANTHER" id="PTHR47963:SF10">
    <property type="entry name" value="ATP-DEPENDENT RNA HELICASE DDX6_DHH1"/>
    <property type="match status" value="1"/>
</dbReference>
<comment type="caution">
    <text evidence="8">The sequence shown here is derived from an EMBL/GenBank/DDBJ whole genome shotgun (WGS) entry which is preliminary data.</text>
</comment>
<evidence type="ECO:0000256" key="5">
    <source>
        <dbReference type="SAM" id="SignalP"/>
    </source>
</evidence>
<accession>A0A8J5XIA2</accession>
<evidence type="ECO:0008006" key="10">
    <source>
        <dbReference type="Google" id="ProtNLM"/>
    </source>
</evidence>
<evidence type="ECO:0000256" key="1">
    <source>
        <dbReference type="ARBA" id="ARBA00022741"/>
    </source>
</evidence>
<dbReference type="GO" id="GO:0003723">
    <property type="term" value="F:RNA binding"/>
    <property type="evidence" value="ECO:0007669"/>
    <property type="project" value="TreeGrafter"/>
</dbReference>
<dbReference type="PROSITE" id="PS51192">
    <property type="entry name" value="HELICASE_ATP_BIND_1"/>
    <property type="match status" value="1"/>
</dbReference>
<sequence>MRRAVLALLACSSLAAVQPRGAVGRARSLRAVPRACSAHELSADETFATTADGRLGPRLAARAAALGFERPTAVQREALRVLLDGHDAIIHASTGSGKTLAYLLPLLNAIEPSHKVVQAVVIVPTRELGVQVAKLARQLAAAFGAPSERPSVMLLLDRSHAARERRWLIADPPNVVIGNPEAVLRAVTGRALRTAAVRLVVVDEADECAAQRSDALALLLSGGNAAAAAAAVAATAPAHATNVGGVHAPAAPASEVQAAAAADALAAGAAGAPGGGALLPACDARQTVFVSATIPQHRHFSKQAVGRRWMRAGAVHVHVAPGEAVPASIVHRAVVCEPRERVRVLRALLRAAARDGELDGVLVFCRDGRPLDKVRMALLPAVGGVESAIVELRATDGAALRYRTMAALREGVARVLVCELGLGAHRGLDLPGISHVFLLDSTADPAAYLHAAGRCGRLGRKGTVVTLVGSQEAFALRRLGNALGIVIDRLELLRAGAPRAGVDAAGPSAHAEAERL</sequence>